<dbReference type="EMBL" id="AYRZ02000006">
    <property type="protein sequence ID" value="PHT77924.1"/>
    <property type="molecule type" value="Genomic_DNA"/>
</dbReference>
<accession>A0A2G2Z7I7</accession>
<dbReference type="Pfam" id="PF08263">
    <property type="entry name" value="LRRNT_2"/>
    <property type="match status" value="1"/>
</dbReference>
<dbReference type="InterPro" id="IPR046956">
    <property type="entry name" value="RLP23-like"/>
</dbReference>
<reference evidence="10 11" key="2">
    <citation type="journal article" date="2017" name="Genome Biol.">
        <title>New reference genome sequences of hot pepper reveal the massive evolution of plant disease-resistance genes by retroduplication.</title>
        <authorList>
            <person name="Kim S."/>
            <person name="Park J."/>
            <person name="Yeom S.I."/>
            <person name="Kim Y.M."/>
            <person name="Seo E."/>
            <person name="Kim K.T."/>
            <person name="Kim M.S."/>
            <person name="Lee J.M."/>
            <person name="Cheong K."/>
            <person name="Shin H.S."/>
            <person name="Kim S.B."/>
            <person name="Han K."/>
            <person name="Lee J."/>
            <person name="Park M."/>
            <person name="Lee H.A."/>
            <person name="Lee H.Y."/>
            <person name="Lee Y."/>
            <person name="Oh S."/>
            <person name="Lee J.H."/>
            <person name="Choi E."/>
            <person name="Choi E."/>
            <person name="Lee S.E."/>
            <person name="Jeon J."/>
            <person name="Kim H."/>
            <person name="Choi G."/>
            <person name="Song H."/>
            <person name="Lee J."/>
            <person name="Lee S.C."/>
            <person name="Kwon J.K."/>
            <person name="Lee H.Y."/>
            <person name="Koo N."/>
            <person name="Hong Y."/>
            <person name="Kim R.W."/>
            <person name="Kang W.H."/>
            <person name="Huh J.H."/>
            <person name="Kang B.C."/>
            <person name="Yang T.J."/>
            <person name="Lee Y.H."/>
            <person name="Bennetzen J.L."/>
            <person name="Choi D."/>
        </authorList>
    </citation>
    <scope>NUCLEOTIDE SEQUENCE [LARGE SCALE GENOMIC DNA]</scope>
    <source>
        <strain evidence="11">cv. CM334</strain>
    </source>
</reference>
<dbReference type="GO" id="GO:0016020">
    <property type="term" value="C:membrane"/>
    <property type="evidence" value="ECO:0007669"/>
    <property type="project" value="UniProtKB-SubCell"/>
</dbReference>
<evidence type="ECO:0000256" key="5">
    <source>
        <dbReference type="ARBA" id="ARBA00022737"/>
    </source>
</evidence>
<organism evidence="10 11">
    <name type="scientific">Capsicum annuum</name>
    <name type="common">Capsicum pepper</name>
    <dbReference type="NCBI Taxonomy" id="4072"/>
    <lineage>
        <taxon>Eukaryota</taxon>
        <taxon>Viridiplantae</taxon>
        <taxon>Streptophyta</taxon>
        <taxon>Embryophyta</taxon>
        <taxon>Tracheophyta</taxon>
        <taxon>Spermatophyta</taxon>
        <taxon>Magnoliopsida</taxon>
        <taxon>eudicotyledons</taxon>
        <taxon>Gunneridae</taxon>
        <taxon>Pentapetalae</taxon>
        <taxon>asterids</taxon>
        <taxon>lamiids</taxon>
        <taxon>Solanales</taxon>
        <taxon>Solanaceae</taxon>
        <taxon>Solanoideae</taxon>
        <taxon>Capsiceae</taxon>
        <taxon>Capsicum</taxon>
    </lineage>
</organism>
<comment type="subcellular location">
    <subcellularLocation>
        <location evidence="1">Membrane</location>
        <topology evidence="1">Single-pass type I membrane protein</topology>
    </subcellularLocation>
</comment>
<evidence type="ECO:0000313" key="10">
    <source>
        <dbReference type="EMBL" id="PHT77924.1"/>
    </source>
</evidence>
<sequence length="395" mass="43466">MSFKSLLTDPSNRLSSWKGENCCDWKGIKCSSSGHVVVVNLRNPHPNEVMINVNKEVVSDSNESDFALKGTISPLLFTLDHIQYLDLSFNNFMFSKLPVEISNLTKLTYLNLSNSMFQDSITTQFSNLTSLRSLDLSCANLVPDLSSITISLTLPPKLDSGSLLSFISYGYLSSTNLRNENVLTSAIPDILSNLTTLSVIDFSSNDLDGHISYLPQLEKLFVSSNPALTIDLVSMFSVPWSKLTSLDISFTRVGGTVPPSLSNSTSLTIFLADGCSIEGSIPPSITKLKKLRILMLNDNAIAGQLPVSMSGLTSLQYLSLFQNRLQGNIPISICQIPSLEYLNLNWNDLTGRLPSCILQLPKLSYLYVQKNNLNGDIPLSLFRKSRLDQISFGVS</sequence>
<keyword evidence="5" id="KW-0677">Repeat</keyword>
<proteinExistence type="predicted"/>
<dbReference type="Proteomes" id="UP000222542">
    <property type="component" value="Unassembled WGS sequence"/>
</dbReference>
<dbReference type="AlphaFoldDB" id="A0A2G2Z7I7"/>
<dbReference type="InterPro" id="IPR001611">
    <property type="entry name" value="Leu-rich_rpt"/>
</dbReference>
<dbReference type="Gramene" id="PHT77924">
    <property type="protein sequence ID" value="PHT77924"/>
    <property type="gene ID" value="T459_15976"/>
</dbReference>
<evidence type="ECO:0000256" key="6">
    <source>
        <dbReference type="ARBA" id="ARBA00022989"/>
    </source>
</evidence>
<keyword evidence="4" id="KW-0732">Signal</keyword>
<dbReference type="PANTHER" id="PTHR48063:SF84">
    <property type="entry name" value="LRR RECEPTOR-LIKE SERINE_THREONINE-PROTEIN KINASE FLS2"/>
    <property type="match status" value="1"/>
</dbReference>
<reference evidence="10 11" key="1">
    <citation type="journal article" date="2014" name="Nat. Genet.">
        <title>Genome sequence of the hot pepper provides insights into the evolution of pungency in Capsicum species.</title>
        <authorList>
            <person name="Kim S."/>
            <person name="Park M."/>
            <person name="Yeom S.I."/>
            <person name="Kim Y.M."/>
            <person name="Lee J.M."/>
            <person name="Lee H.A."/>
            <person name="Seo E."/>
            <person name="Choi J."/>
            <person name="Cheong K."/>
            <person name="Kim K.T."/>
            <person name="Jung K."/>
            <person name="Lee G.W."/>
            <person name="Oh S.K."/>
            <person name="Bae C."/>
            <person name="Kim S.B."/>
            <person name="Lee H.Y."/>
            <person name="Kim S.Y."/>
            <person name="Kim M.S."/>
            <person name="Kang B.C."/>
            <person name="Jo Y.D."/>
            <person name="Yang H.B."/>
            <person name="Jeong H.J."/>
            <person name="Kang W.H."/>
            <person name="Kwon J.K."/>
            <person name="Shin C."/>
            <person name="Lim J.Y."/>
            <person name="Park J.H."/>
            <person name="Huh J.H."/>
            <person name="Kim J.S."/>
            <person name="Kim B.D."/>
            <person name="Cohen O."/>
            <person name="Paran I."/>
            <person name="Suh M.C."/>
            <person name="Lee S.B."/>
            <person name="Kim Y.K."/>
            <person name="Shin Y."/>
            <person name="Noh S.J."/>
            <person name="Park J."/>
            <person name="Seo Y.S."/>
            <person name="Kwon S.Y."/>
            <person name="Kim H.A."/>
            <person name="Park J.M."/>
            <person name="Kim H.J."/>
            <person name="Choi S.B."/>
            <person name="Bosland P.W."/>
            <person name="Reeves G."/>
            <person name="Jo S.H."/>
            <person name="Lee B.W."/>
            <person name="Cho H.T."/>
            <person name="Choi H.S."/>
            <person name="Lee M.S."/>
            <person name="Yu Y."/>
            <person name="Do Choi Y."/>
            <person name="Park B.S."/>
            <person name="van Deynze A."/>
            <person name="Ashrafi H."/>
            <person name="Hill T."/>
            <person name="Kim W.T."/>
            <person name="Pai H.S."/>
            <person name="Ahn H.K."/>
            <person name="Yeam I."/>
            <person name="Giovannoni J.J."/>
            <person name="Rose J.K."/>
            <person name="Sorensen I."/>
            <person name="Lee S.J."/>
            <person name="Kim R.W."/>
            <person name="Choi I.Y."/>
            <person name="Choi B.S."/>
            <person name="Lim J.S."/>
            <person name="Lee Y.H."/>
            <person name="Choi D."/>
        </authorList>
    </citation>
    <scope>NUCLEOTIDE SEQUENCE [LARGE SCALE GENOMIC DNA]</scope>
    <source>
        <strain evidence="11">cv. CM334</strain>
    </source>
</reference>
<evidence type="ECO:0000256" key="1">
    <source>
        <dbReference type="ARBA" id="ARBA00004479"/>
    </source>
</evidence>
<dbReference type="FunFam" id="3.80.10.10:FF:000041">
    <property type="entry name" value="LRR receptor-like serine/threonine-protein kinase ERECTA"/>
    <property type="match status" value="1"/>
</dbReference>
<evidence type="ECO:0000256" key="4">
    <source>
        <dbReference type="ARBA" id="ARBA00022729"/>
    </source>
</evidence>
<evidence type="ECO:0000256" key="7">
    <source>
        <dbReference type="ARBA" id="ARBA00023136"/>
    </source>
</evidence>
<comment type="caution">
    <text evidence="10">The sequence shown here is derived from an EMBL/GenBank/DDBJ whole genome shotgun (WGS) entry which is preliminary data.</text>
</comment>
<gene>
    <name evidence="10" type="ORF">T459_15976</name>
</gene>
<name>A0A2G2Z7I7_CAPAN</name>
<keyword evidence="8" id="KW-0325">Glycoprotein</keyword>
<protein>
    <recommendedName>
        <fullName evidence="9">Leucine-rich repeat-containing N-terminal plant-type domain-containing protein</fullName>
    </recommendedName>
</protein>
<keyword evidence="3" id="KW-0812">Transmembrane</keyword>
<feature type="domain" description="Leucine-rich repeat-containing N-terminal plant-type" evidence="9">
    <location>
        <begin position="1"/>
        <end position="31"/>
    </location>
</feature>
<dbReference type="SUPFAM" id="SSF52047">
    <property type="entry name" value="RNI-like"/>
    <property type="match status" value="1"/>
</dbReference>
<evidence type="ECO:0000313" key="11">
    <source>
        <dbReference type="Proteomes" id="UP000222542"/>
    </source>
</evidence>
<dbReference type="InterPro" id="IPR032675">
    <property type="entry name" value="LRR_dom_sf"/>
</dbReference>
<dbReference type="GO" id="GO:0050832">
    <property type="term" value="P:defense response to fungus"/>
    <property type="evidence" value="ECO:0007669"/>
    <property type="project" value="UniProtKB-ARBA"/>
</dbReference>
<evidence type="ECO:0000259" key="9">
    <source>
        <dbReference type="Pfam" id="PF08263"/>
    </source>
</evidence>
<evidence type="ECO:0000256" key="8">
    <source>
        <dbReference type="ARBA" id="ARBA00023180"/>
    </source>
</evidence>
<evidence type="ECO:0000256" key="2">
    <source>
        <dbReference type="ARBA" id="ARBA00022614"/>
    </source>
</evidence>
<dbReference type="PANTHER" id="PTHR48063">
    <property type="entry name" value="LRR RECEPTOR-LIKE KINASE"/>
    <property type="match status" value="1"/>
</dbReference>
<dbReference type="Gene3D" id="3.80.10.10">
    <property type="entry name" value="Ribonuclease Inhibitor"/>
    <property type="match status" value="3"/>
</dbReference>
<dbReference type="Pfam" id="PF00560">
    <property type="entry name" value="LRR_1"/>
    <property type="match status" value="3"/>
</dbReference>
<keyword evidence="7" id="KW-0472">Membrane</keyword>
<dbReference type="Pfam" id="PF13855">
    <property type="entry name" value="LRR_8"/>
    <property type="match status" value="1"/>
</dbReference>
<keyword evidence="11" id="KW-1185">Reference proteome</keyword>
<keyword evidence="6" id="KW-1133">Transmembrane helix</keyword>
<dbReference type="InterPro" id="IPR013210">
    <property type="entry name" value="LRR_N_plant-typ"/>
</dbReference>
<keyword evidence="2" id="KW-0433">Leucine-rich repeat</keyword>
<evidence type="ECO:0000256" key="3">
    <source>
        <dbReference type="ARBA" id="ARBA00022692"/>
    </source>
</evidence>